<accession>A0A8S1CSN7</accession>
<dbReference type="GO" id="GO:0048038">
    <property type="term" value="F:quinone binding"/>
    <property type="evidence" value="ECO:0007669"/>
    <property type="project" value="UniProtKB-KW"/>
</dbReference>
<dbReference type="Pfam" id="PF07992">
    <property type="entry name" value="Pyr_redox_2"/>
    <property type="match status" value="1"/>
</dbReference>
<dbReference type="Proteomes" id="UP000494165">
    <property type="component" value="Unassembled WGS sequence"/>
</dbReference>
<evidence type="ECO:0000256" key="11">
    <source>
        <dbReference type="ARBA" id="ARBA00052986"/>
    </source>
</evidence>
<evidence type="ECO:0000259" key="17">
    <source>
        <dbReference type="Pfam" id="PF07992"/>
    </source>
</evidence>
<feature type="domain" description="FAD/NAD(P)-binding" evidence="17">
    <location>
        <begin position="37"/>
        <end position="155"/>
    </location>
</feature>
<comment type="caution">
    <text evidence="18">The sequence shown here is derived from an EMBL/GenBank/DDBJ whole genome shotgun (WGS) entry which is preliminary data.</text>
</comment>
<dbReference type="EC" id="1.8.5.8" evidence="14"/>
<keyword evidence="19" id="KW-1185">Reference proteome</keyword>
<dbReference type="Gene3D" id="3.50.50.60">
    <property type="entry name" value="FAD/NAD(P)-binding domain"/>
    <property type="match status" value="2"/>
</dbReference>
<dbReference type="GO" id="GO:0071949">
    <property type="term" value="F:FAD binding"/>
    <property type="evidence" value="ECO:0007669"/>
    <property type="project" value="TreeGrafter"/>
</dbReference>
<dbReference type="FunFam" id="3.50.50.60:FF:000034">
    <property type="entry name" value="sulfide:quinone oxidoreductase, mitochondrial"/>
    <property type="match status" value="1"/>
</dbReference>
<name>A0A8S1CSN7_9INSE</name>
<evidence type="ECO:0000256" key="9">
    <source>
        <dbReference type="ARBA" id="ARBA00051038"/>
    </source>
</evidence>
<dbReference type="GO" id="GO:0106436">
    <property type="term" value="F:glutathione-dependent sulfide quinone oxidoreductase activity"/>
    <property type="evidence" value="ECO:0007669"/>
    <property type="project" value="UniProtKB-EC"/>
</dbReference>
<evidence type="ECO:0000256" key="3">
    <source>
        <dbReference type="ARBA" id="ARBA00022630"/>
    </source>
</evidence>
<comment type="catalytic activity">
    <reaction evidence="9">
        <text>ubiquinone-10 + hydrogen sulfide + sulfite + 2 H(+) = ubiquinol-10 + thiosulfate</text>
        <dbReference type="Rhea" id="RHEA:38359"/>
        <dbReference type="ChEBI" id="CHEBI:15378"/>
        <dbReference type="ChEBI" id="CHEBI:17359"/>
        <dbReference type="ChEBI" id="CHEBI:29919"/>
        <dbReference type="ChEBI" id="CHEBI:33542"/>
        <dbReference type="ChEBI" id="CHEBI:46245"/>
        <dbReference type="ChEBI" id="CHEBI:64183"/>
    </reaction>
    <physiologicalReaction direction="left-to-right" evidence="9">
        <dbReference type="Rhea" id="RHEA:38360"/>
    </physiologicalReaction>
</comment>
<dbReference type="InterPro" id="IPR015904">
    <property type="entry name" value="Sulphide_quinone_reductase"/>
</dbReference>
<evidence type="ECO:0000256" key="5">
    <source>
        <dbReference type="ARBA" id="ARBA00022827"/>
    </source>
</evidence>
<organism evidence="18 19">
    <name type="scientific">Cloeon dipterum</name>
    <dbReference type="NCBI Taxonomy" id="197152"/>
    <lineage>
        <taxon>Eukaryota</taxon>
        <taxon>Metazoa</taxon>
        <taxon>Ecdysozoa</taxon>
        <taxon>Arthropoda</taxon>
        <taxon>Hexapoda</taxon>
        <taxon>Insecta</taxon>
        <taxon>Pterygota</taxon>
        <taxon>Palaeoptera</taxon>
        <taxon>Ephemeroptera</taxon>
        <taxon>Pisciforma</taxon>
        <taxon>Baetidae</taxon>
        <taxon>Cloeon</taxon>
    </lineage>
</organism>
<evidence type="ECO:0000256" key="15">
    <source>
        <dbReference type="ARBA" id="ARBA00070160"/>
    </source>
</evidence>
<keyword evidence="8" id="KW-0496">Mitochondrion</keyword>
<comment type="catalytic activity">
    <reaction evidence="11">
        <text>a quinone + hydrogen sulfide + glutathione + H(+) = S-sulfanylglutathione + a quinol</text>
        <dbReference type="Rhea" id="RHEA:55156"/>
        <dbReference type="ChEBI" id="CHEBI:15378"/>
        <dbReference type="ChEBI" id="CHEBI:24646"/>
        <dbReference type="ChEBI" id="CHEBI:29919"/>
        <dbReference type="ChEBI" id="CHEBI:57925"/>
        <dbReference type="ChEBI" id="CHEBI:58905"/>
        <dbReference type="ChEBI" id="CHEBI:132124"/>
        <dbReference type="EC" id="1.8.5.8"/>
    </reaction>
    <physiologicalReaction direction="left-to-right" evidence="11">
        <dbReference type="Rhea" id="RHEA:55157"/>
    </physiologicalReaction>
</comment>
<dbReference type="InterPro" id="IPR023753">
    <property type="entry name" value="FAD/NAD-binding_dom"/>
</dbReference>
<keyword evidence="5" id="KW-0274">FAD</keyword>
<comment type="similarity">
    <text evidence="13">Belongs to the SQRD family.</text>
</comment>
<keyword evidence="6" id="KW-0809">Transit peptide</keyword>
<comment type="subcellular location">
    <subcellularLocation>
        <location evidence="2">Mitochondrion</location>
    </subcellularLocation>
</comment>
<dbReference type="PANTHER" id="PTHR10632:SF2">
    <property type="entry name" value="SULFIDE:QUINONE OXIDOREDUCTASE, MITOCHONDRIAL"/>
    <property type="match status" value="1"/>
</dbReference>
<protein>
    <recommendedName>
        <fullName evidence="15">Sulfide:quinone oxidoreductase, mitochondrial</fullName>
        <ecNumber evidence="14">1.8.5.8</ecNumber>
    </recommendedName>
    <alternativeName>
        <fullName evidence="16">Sulfide quinone oxidoreductase</fullName>
    </alternativeName>
</protein>
<dbReference type="PANTHER" id="PTHR10632">
    <property type="entry name" value="SULFIDE:QUINONE OXIDOREDUCTASE"/>
    <property type="match status" value="1"/>
</dbReference>
<evidence type="ECO:0000256" key="7">
    <source>
        <dbReference type="ARBA" id="ARBA00023002"/>
    </source>
</evidence>
<proteinExistence type="inferred from homology"/>
<dbReference type="AlphaFoldDB" id="A0A8S1CSN7"/>
<evidence type="ECO:0000256" key="10">
    <source>
        <dbReference type="ARBA" id="ARBA00052810"/>
    </source>
</evidence>
<evidence type="ECO:0000256" key="14">
    <source>
        <dbReference type="ARBA" id="ARBA00066447"/>
    </source>
</evidence>
<gene>
    <name evidence="18" type="ORF">CLODIP_2_CD00430</name>
</gene>
<evidence type="ECO:0000256" key="12">
    <source>
        <dbReference type="ARBA" id="ARBA00059167"/>
    </source>
</evidence>
<evidence type="ECO:0000256" key="1">
    <source>
        <dbReference type="ARBA" id="ARBA00001974"/>
    </source>
</evidence>
<dbReference type="GO" id="GO:0070221">
    <property type="term" value="P:sulfide oxidation, using sulfide:quinone oxidoreductase"/>
    <property type="evidence" value="ECO:0007669"/>
    <property type="project" value="TreeGrafter"/>
</dbReference>
<evidence type="ECO:0000256" key="8">
    <source>
        <dbReference type="ARBA" id="ARBA00023128"/>
    </source>
</evidence>
<evidence type="ECO:0000256" key="6">
    <source>
        <dbReference type="ARBA" id="ARBA00022946"/>
    </source>
</evidence>
<keyword evidence="4" id="KW-0874">Quinone</keyword>
<sequence>MKSLDRCILHACRLHTLSVQSRSFASTSELRKNIKCDLLVVGGGAGGCAMAAKFASKLGKNKVVIVEPKDVHYYQPMFTLIGGGMKTLADSARSMASVLPSKAQWVKDEVAQFSPKLNSVTTKNGDTIEYNFMLVAVGLQLNYDKVKGLEDALAKDPRVCSNFSPQYVDKTFKALQNFQGGPAIFTFPNTPVKCAGAPQKVMYITEEFLRKVGKRDVSDIKYCTSLGVIFGVKKYAAALLELCKKRGIEVNLRQNLIKVKHETSEAVFEYLDKPGETITLKYSLLHATPPMSAPDVLSKCSDLTDKAGYLDVNKTNLQHVKFPNVFGIGDCTNVPTSKTAAAVAGQCGVIKKHLAAVMAGKPLPSAEYDGYTSCPLVTGYSSCILAEFDYDGQPLETFPFNQGKERWSTFFMKKAIMPDLYWHGMLNGYWEGPKIFRKILHFGMGK</sequence>
<dbReference type="GO" id="GO:0070224">
    <property type="term" value="F:sulfide:quinone oxidoreductase activity"/>
    <property type="evidence" value="ECO:0007669"/>
    <property type="project" value="TreeGrafter"/>
</dbReference>
<evidence type="ECO:0000256" key="13">
    <source>
        <dbReference type="ARBA" id="ARBA00060891"/>
    </source>
</evidence>
<dbReference type="GO" id="GO:0005739">
    <property type="term" value="C:mitochondrion"/>
    <property type="evidence" value="ECO:0007669"/>
    <property type="project" value="UniProtKB-SubCell"/>
</dbReference>
<evidence type="ECO:0000256" key="16">
    <source>
        <dbReference type="ARBA" id="ARBA00082958"/>
    </source>
</evidence>
<comment type="catalytic activity">
    <reaction evidence="10">
        <text>ubiquinone-10 + hydrogen sulfide + glutathione + H(+) = S-sulfanylglutathione + ubiquinol-10</text>
        <dbReference type="Rhea" id="RHEA:62608"/>
        <dbReference type="ChEBI" id="CHEBI:15378"/>
        <dbReference type="ChEBI" id="CHEBI:29919"/>
        <dbReference type="ChEBI" id="CHEBI:46245"/>
        <dbReference type="ChEBI" id="CHEBI:57925"/>
        <dbReference type="ChEBI" id="CHEBI:58905"/>
        <dbReference type="ChEBI" id="CHEBI:64183"/>
    </reaction>
    <physiologicalReaction direction="left-to-right" evidence="10">
        <dbReference type="Rhea" id="RHEA:62609"/>
    </physiologicalReaction>
</comment>
<evidence type="ECO:0000256" key="2">
    <source>
        <dbReference type="ARBA" id="ARBA00004173"/>
    </source>
</evidence>
<dbReference type="EMBL" id="CADEPI010000066">
    <property type="protein sequence ID" value="CAB3371826.1"/>
    <property type="molecule type" value="Genomic_DNA"/>
</dbReference>
<comment type="cofactor">
    <cofactor evidence="1">
        <name>FAD</name>
        <dbReference type="ChEBI" id="CHEBI:57692"/>
    </cofactor>
</comment>
<keyword evidence="3" id="KW-0285">Flavoprotein</keyword>
<evidence type="ECO:0000256" key="4">
    <source>
        <dbReference type="ARBA" id="ARBA00022719"/>
    </source>
</evidence>
<keyword evidence="7" id="KW-0560">Oxidoreductase</keyword>
<dbReference type="OrthoDB" id="5376590at2759"/>
<reference evidence="18 19" key="1">
    <citation type="submission" date="2020-04" db="EMBL/GenBank/DDBJ databases">
        <authorList>
            <person name="Alioto T."/>
            <person name="Alioto T."/>
            <person name="Gomez Garrido J."/>
        </authorList>
    </citation>
    <scope>NUCLEOTIDE SEQUENCE [LARGE SCALE GENOMIC DNA]</scope>
</reference>
<evidence type="ECO:0000313" key="18">
    <source>
        <dbReference type="EMBL" id="CAB3371826.1"/>
    </source>
</evidence>
<dbReference type="InterPro" id="IPR036188">
    <property type="entry name" value="FAD/NAD-bd_sf"/>
</dbReference>
<evidence type="ECO:0000313" key="19">
    <source>
        <dbReference type="Proteomes" id="UP000494165"/>
    </source>
</evidence>
<comment type="function">
    <text evidence="12">Catalyzes the oxidation of hydrogen sulfide with the help of a quinone, such as ubiquinone-10, giving rise to thiosulfate and ultimately to sulfane (molecular sulfur) atoms. Requires an additional electron acceptor; can use sulfite, sulfide or cyanide (in vitro). It is believed the in vivo electron acceptor is glutathione.</text>
</comment>
<dbReference type="SUPFAM" id="SSF51905">
    <property type="entry name" value="FAD/NAD(P)-binding domain"/>
    <property type="match status" value="1"/>
</dbReference>